<gene>
    <name evidence="1" type="ORF">PAPYR_8758</name>
</gene>
<organism evidence="1 2">
    <name type="scientific">Paratrimastix pyriformis</name>
    <dbReference type="NCBI Taxonomy" id="342808"/>
    <lineage>
        <taxon>Eukaryota</taxon>
        <taxon>Metamonada</taxon>
        <taxon>Preaxostyla</taxon>
        <taxon>Paratrimastigidae</taxon>
        <taxon>Paratrimastix</taxon>
    </lineage>
</organism>
<proteinExistence type="predicted"/>
<evidence type="ECO:0000313" key="1">
    <source>
        <dbReference type="EMBL" id="KAJ4456121.1"/>
    </source>
</evidence>
<accession>A0ABQ8UE26</accession>
<protein>
    <submittedName>
        <fullName evidence="1">Uncharacterized protein</fullName>
    </submittedName>
</protein>
<evidence type="ECO:0000313" key="2">
    <source>
        <dbReference type="Proteomes" id="UP001141327"/>
    </source>
</evidence>
<dbReference type="EMBL" id="JAPMOS010000081">
    <property type="protein sequence ID" value="KAJ4456121.1"/>
    <property type="molecule type" value="Genomic_DNA"/>
</dbReference>
<comment type="caution">
    <text evidence="1">The sequence shown here is derived from an EMBL/GenBank/DDBJ whole genome shotgun (WGS) entry which is preliminary data.</text>
</comment>
<name>A0ABQ8UE26_9EUKA</name>
<dbReference type="Proteomes" id="UP001141327">
    <property type="component" value="Unassembled WGS sequence"/>
</dbReference>
<sequence>MGPRDILKVCQRHQKRTFIAFGGIEMNPELNCAHSGVIYAGQSGFSCLLTSDGSASNFFPRWDPEDELALCRHLTLQDPSSDLPRGDGFS</sequence>
<reference evidence="1" key="1">
    <citation type="journal article" date="2022" name="bioRxiv">
        <title>Genomics of Preaxostyla Flagellates Illuminates Evolutionary Transitions and the Path Towards Mitochondrial Loss.</title>
        <authorList>
            <person name="Novak L.V.F."/>
            <person name="Treitli S.C."/>
            <person name="Pyrih J."/>
            <person name="Halakuc P."/>
            <person name="Pipaliya S.V."/>
            <person name="Vacek V."/>
            <person name="Brzon O."/>
            <person name="Soukal P."/>
            <person name="Eme L."/>
            <person name="Dacks J.B."/>
            <person name="Karnkowska A."/>
            <person name="Elias M."/>
            <person name="Hampl V."/>
        </authorList>
    </citation>
    <scope>NUCLEOTIDE SEQUENCE</scope>
    <source>
        <strain evidence="1">RCP-MX</strain>
    </source>
</reference>
<keyword evidence="2" id="KW-1185">Reference proteome</keyword>